<evidence type="ECO:0000313" key="2">
    <source>
        <dbReference type="WBParaSite" id="EEL_0000296301-mRNA-1"/>
    </source>
</evidence>
<dbReference type="AlphaFoldDB" id="A0A0R3RNA3"/>
<name>A0A0R3RNA3_9BILA</name>
<organism evidence="1 2">
    <name type="scientific">Elaeophora elaphi</name>
    <dbReference type="NCBI Taxonomy" id="1147741"/>
    <lineage>
        <taxon>Eukaryota</taxon>
        <taxon>Metazoa</taxon>
        <taxon>Ecdysozoa</taxon>
        <taxon>Nematoda</taxon>
        <taxon>Chromadorea</taxon>
        <taxon>Rhabditida</taxon>
        <taxon>Spirurina</taxon>
        <taxon>Spiruromorpha</taxon>
        <taxon>Filarioidea</taxon>
        <taxon>Onchocercidae</taxon>
        <taxon>Elaeophora</taxon>
    </lineage>
</organism>
<dbReference type="Proteomes" id="UP000050640">
    <property type="component" value="Unplaced"/>
</dbReference>
<sequence>MLFNNFLEMTQAFHVIGYLTKCTAVIIKSYRILKRIQKITQETCMHARSRRTVNKTNNDKTGDNSSSVDLYKISYLESCFNEIHNSSSSVCMISLKQIS</sequence>
<protein>
    <submittedName>
        <fullName evidence="2">Secreted protein</fullName>
    </submittedName>
</protein>
<reference evidence="2" key="1">
    <citation type="submission" date="2017-02" db="UniProtKB">
        <authorList>
            <consortium name="WormBaseParasite"/>
        </authorList>
    </citation>
    <scope>IDENTIFICATION</scope>
</reference>
<dbReference type="WBParaSite" id="EEL_0000296301-mRNA-1">
    <property type="protein sequence ID" value="EEL_0000296301-mRNA-1"/>
    <property type="gene ID" value="EEL_0000296301"/>
</dbReference>
<keyword evidence="1" id="KW-1185">Reference proteome</keyword>
<evidence type="ECO:0000313" key="1">
    <source>
        <dbReference type="Proteomes" id="UP000050640"/>
    </source>
</evidence>
<proteinExistence type="predicted"/>
<accession>A0A0R3RNA3</accession>